<evidence type="ECO:0000313" key="9">
    <source>
        <dbReference type="EMBL" id="KAL1508481.1"/>
    </source>
</evidence>
<keyword evidence="5" id="KW-0333">Golgi apparatus</keyword>
<evidence type="ECO:0000313" key="10">
    <source>
        <dbReference type="Proteomes" id="UP001515480"/>
    </source>
</evidence>
<dbReference type="GO" id="GO:0000139">
    <property type="term" value="C:Golgi membrane"/>
    <property type="evidence" value="ECO:0007669"/>
    <property type="project" value="UniProtKB-SubCell"/>
</dbReference>
<proteinExistence type="inferred from homology"/>
<evidence type="ECO:0000256" key="7">
    <source>
        <dbReference type="ARBA" id="ARBA00024188"/>
    </source>
</evidence>
<evidence type="ECO:0000256" key="4">
    <source>
        <dbReference type="ARBA" id="ARBA00022989"/>
    </source>
</evidence>
<dbReference type="AlphaFoldDB" id="A0AB34IWM0"/>
<dbReference type="GO" id="GO:0005802">
    <property type="term" value="C:trans-Golgi network"/>
    <property type="evidence" value="ECO:0007669"/>
    <property type="project" value="TreeGrafter"/>
</dbReference>
<evidence type="ECO:0000256" key="6">
    <source>
        <dbReference type="ARBA" id="ARBA00023136"/>
    </source>
</evidence>
<comment type="similarity">
    <text evidence="2">Belongs to the YIP1 family.</text>
</comment>
<evidence type="ECO:0000256" key="1">
    <source>
        <dbReference type="ARBA" id="ARBA00004653"/>
    </source>
</evidence>
<evidence type="ECO:0000256" key="5">
    <source>
        <dbReference type="ARBA" id="ARBA00023034"/>
    </source>
</evidence>
<dbReference type="PANTHER" id="PTHR21236">
    <property type="entry name" value="GOLGI MEMBRANE PROTEIN YIP1"/>
    <property type="match status" value="1"/>
</dbReference>
<accession>A0AB34IWM0</accession>
<comment type="subcellular location">
    <subcellularLocation>
        <location evidence="1">Golgi apparatus membrane</location>
        <topology evidence="1">Multi-pass membrane protein</topology>
    </subcellularLocation>
    <subcellularLocation>
        <location evidence="7">Golgi apparatus</location>
        <location evidence="7">cis-Golgi network membrane</location>
    </subcellularLocation>
</comment>
<feature type="transmembrane region" description="Helical" evidence="8">
    <location>
        <begin position="173"/>
        <end position="191"/>
    </location>
</feature>
<keyword evidence="3 8" id="KW-0812">Transmembrane</keyword>
<dbReference type="InterPro" id="IPR045231">
    <property type="entry name" value="Yip1/4-like"/>
</dbReference>
<comment type="caution">
    <text evidence="9">The sequence shown here is derived from an EMBL/GenBank/DDBJ whole genome shotgun (WGS) entry which is preliminary data.</text>
</comment>
<evidence type="ECO:0000256" key="2">
    <source>
        <dbReference type="ARBA" id="ARBA00010596"/>
    </source>
</evidence>
<organism evidence="9 10">
    <name type="scientific">Prymnesium parvum</name>
    <name type="common">Toxic golden alga</name>
    <dbReference type="NCBI Taxonomy" id="97485"/>
    <lineage>
        <taxon>Eukaryota</taxon>
        <taxon>Haptista</taxon>
        <taxon>Haptophyta</taxon>
        <taxon>Prymnesiophyceae</taxon>
        <taxon>Prymnesiales</taxon>
        <taxon>Prymnesiaceae</taxon>
        <taxon>Prymnesium</taxon>
    </lineage>
</organism>
<dbReference type="GO" id="GO:0048280">
    <property type="term" value="P:vesicle fusion with Golgi apparatus"/>
    <property type="evidence" value="ECO:0007669"/>
    <property type="project" value="TreeGrafter"/>
</dbReference>
<reference evidence="9 10" key="1">
    <citation type="journal article" date="2024" name="Science">
        <title>Giant polyketide synthase enzymes in the biosynthesis of giant marine polyether toxins.</title>
        <authorList>
            <person name="Fallon T.R."/>
            <person name="Shende V.V."/>
            <person name="Wierzbicki I.H."/>
            <person name="Pendleton A.L."/>
            <person name="Watervoot N.F."/>
            <person name="Auber R.P."/>
            <person name="Gonzalez D.J."/>
            <person name="Wisecaver J.H."/>
            <person name="Moore B.S."/>
        </authorList>
    </citation>
    <scope>NUCLEOTIDE SEQUENCE [LARGE SCALE GENOMIC DNA]</scope>
    <source>
        <strain evidence="9 10">12B1</strain>
    </source>
</reference>
<keyword evidence="6 8" id="KW-0472">Membrane</keyword>
<dbReference type="PANTHER" id="PTHR21236:SF7">
    <property type="entry name" value="PROTEIN YIPF4"/>
    <property type="match status" value="1"/>
</dbReference>
<feature type="transmembrane region" description="Helical" evidence="8">
    <location>
        <begin position="83"/>
        <end position="104"/>
    </location>
</feature>
<evidence type="ECO:0000256" key="8">
    <source>
        <dbReference type="SAM" id="Phobius"/>
    </source>
</evidence>
<gene>
    <name evidence="9" type="ORF">AB1Y20_004582</name>
</gene>
<name>A0AB34IWM0_PRYPA</name>
<sequence>MQAYMERQGYAWMFQMDGDEEDDDERRPLLEELEIDLVDIYAKLRWALLPPAGGVGAVSDFWGPVFVLMAYAALLVWGELRVISWIVCMWVLGGAIVFFVTRLLGADVTISHTLSSLGYCVLPLVLSRLILLLVGTAGAGSLAVRAVCTAWATFSASRWMLSREKELGRKQVLLVYPIVLYMFYFTAIATGV</sequence>
<evidence type="ECO:0008006" key="11">
    <source>
        <dbReference type="Google" id="ProtNLM"/>
    </source>
</evidence>
<keyword evidence="4 8" id="KW-1133">Transmembrane helix</keyword>
<evidence type="ECO:0000256" key="3">
    <source>
        <dbReference type="ARBA" id="ARBA00022692"/>
    </source>
</evidence>
<dbReference type="Proteomes" id="UP001515480">
    <property type="component" value="Unassembled WGS sequence"/>
</dbReference>
<dbReference type="EMBL" id="JBGBPQ010000016">
    <property type="protein sequence ID" value="KAL1508481.1"/>
    <property type="molecule type" value="Genomic_DNA"/>
</dbReference>
<dbReference type="GO" id="GO:0006888">
    <property type="term" value="P:endoplasmic reticulum to Golgi vesicle-mediated transport"/>
    <property type="evidence" value="ECO:0007669"/>
    <property type="project" value="InterPro"/>
</dbReference>
<protein>
    <recommendedName>
        <fullName evidence="11">Protein YIPF</fullName>
    </recommendedName>
</protein>
<feature type="transmembrane region" description="Helical" evidence="8">
    <location>
        <begin position="52"/>
        <end position="77"/>
    </location>
</feature>
<keyword evidence="10" id="KW-1185">Reference proteome</keyword>